<evidence type="ECO:0000313" key="4">
    <source>
        <dbReference type="Proteomes" id="UP000249547"/>
    </source>
</evidence>
<dbReference type="RefSeq" id="WP_111598205.1">
    <property type="nucleotide sequence ID" value="NZ_QLLL01000005.1"/>
</dbReference>
<name>A0A327QJH0_9BACT</name>
<keyword evidence="4" id="KW-1185">Reference proteome</keyword>
<organism evidence="3 4">
    <name type="scientific">Chitinophaga skermanii</name>
    <dbReference type="NCBI Taxonomy" id="331697"/>
    <lineage>
        <taxon>Bacteria</taxon>
        <taxon>Pseudomonadati</taxon>
        <taxon>Bacteroidota</taxon>
        <taxon>Chitinophagia</taxon>
        <taxon>Chitinophagales</taxon>
        <taxon>Chitinophagaceae</taxon>
        <taxon>Chitinophaga</taxon>
    </lineage>
</organism>
<reference evidence="3 4" key="1">
    <citation type="submission" date="2018-06" db="EMBL/GenBank/DDBJ databases">
        <title>Genomic Encyclopedia of Archaeal and Bacterial Type Strains, Phase II (KMG-II): from individual species to whole genera.</title>
        <authorList>
            <person name="Goeker M."/>
        </authorList>
    </citation>
    <scope>NUCLEOTIDE SEQUENCE [LARGE SCALE GENOMIC DNA]</scope>
    <source>
        <strain evidence="3 4">DSM 23857</strain>
    </source>
</reference>
<dbReference type="OrthoDB" id="1097785at2"/>
<comment type="caution">
    <text evidence="3">The sequence shown here is derived from an EMBL/GenBank/DDBJ whole genome shotgun (WGS) entry which is preliminary data.</text>
</comment>
<dbReference type="Gene3D" id="3.40.1520.20">
    <property type="match status" value="1"/>
</dbReference>
<dbReference type="PROSITE" id="PS50914">
    <property type="entry name" value="BON"/>
    <property type="match status" value="1"/>
</dbReference>
<dbReference type="PROSITE" id="PS51257">
    <property type="entry name" value="PROKAR_LIPOPROTEIN"/>
    <property type="match status" value="1"/>
</dbReference>
<evidence type="ECO:0000313" key="3">
    <source>
        <dbReference type="EMBL" id="RAJ03874.1"/>
    </source>
</evidence>
<evidence type="ECO:0000259" key="2">
    <source>
        <dbReference type="PROSITE" id="PS50914"/>
    </source>
</evidence>
<protein>
    <submittedName>
        <fullName evidence="3">BON domain-containing protein</fullName>
    </submittedName>
</protein>
<evidence type="ECO:0000256" key="1">
    <source>
        <dbReference type="SAM" id="SignalP"/>
    </source>
</evidence>
<dbReference type="EMBL" id="QLLL01000005">
    <property type="protein sequence ID" value="RAJ03874.1"/>
    <property type="molecule type" value="Genomic_DNA"/>
</dbReference>
<sequence length="166" mass="17085">MKKNSSIFIACMALMGILLYACKPSDAQLQKDVTTKVSAVTSGVAVEVAGGIATLSGEVPDDVSKSMAEDAAKGVKGITSVNNNITVAAPIVAPEPSVPVSINPDDILRNTIDSSFKAAGYTGITVAVANGEVTLSGEAPKADLKKIMQVANEAKPKKVKNQLTLK</sequence>
<feature type="chain" id="PRO_5016239399" evidence="1">
    <location>
        <begin position="21"/>
        <end position="166"/>
    </location>
</feature>
<gene>
    <name evidence="3" type="ORF">LX64_02751</name>
</gene>
<accession>A0A327QJH0</accession>
<dbReference type="Proteomes" id="UP000249547">
    <property type="component" value="Unassembled WGS sequence"/>
</dbReference>
<proteinExistence type="predicted"/>
<dbReference type="InterPro" id="IPR007055">
    <property type="entry name" value="BON_dom"/>
</dbReference>
<feature type="domain" description="BON" evidence="2">
    <location>
        <begin position="21"/>
        <end position="89"/>
    </location>
</feature>
<feature type="signal peptide" evidence="1">
    <location>
        <begin position="1"/>
        <end position="20"/>
    </location>
</feature>
<dbReference type="AlphaFoldDB" id="A0A327QJH0"/>
<keyword evidence="1" id="KW-0732">Signal</keyword>
<dbReference type="Pfam" id="PF04972">
    <property type="entry name" value="BON"/>
    <property type="match status" value="2"/>
</dbReference>